<feature type="repeat" description="ANK" evidence="13">
    <location>
        <begin position="592"/>
        <end position="624"/>
    </location>
</feature>
<evidence type="ECO:0000256" key="12">
    <source>
        <dbReference type="ARBA" id="ARBA00023303"/>
    </source>
</evidence>
<dbReference type="InterPro" id="IPR018490">
    <property type="entry name" value="cNMP-bd_dom_sf"/>
</dbReference>
<comment type="domain">
    <text evidence="14">The segment S4 is probably the voltage-sensor and is characterized by a series of positively charged amino acids. The pore-forming region H5 is enclosed by the transmembrane segments S5 and S6 in the Shaker-type (1P/6TM) and contains the GYGD signature motif which seems to be involved in potassium selectivity.</text>
</comment>
<evidence type="ECO:0000256" key="9">
    <source>
        <dbReference type="ARBA" id="ARBA00022989"/>
    </source>
</evidence>
<dbReference type="InterPro" id="IPR014710">
    <property type="entry name" value="RmlC-like_jellyroll"/>
</dbReference>
<dbReference type="SUPFAM" id="SSF48403">
    <property type="entry name" value="Ankyrin repeat"/>
    <property type="match status" value="1"/>
</dbReference>
<comment type="caution">
    <text evidence="14">Lacks conserved residue(s) required for the propagation of feature annotation.</text>
</comment>
<accession>A0AAQ3X614</accession>
<evidence type="ECO:0000256" key="1">
    <source>
        <dbReference type="ARBA" id="ARBA00004141"/>
    </source>
</evidence>
<dbReference type="AlphaFoldDB" id="A0AAQ3X614"/>
<evidence type="ECO:0000256" key="11">
    <source>
        <dbReference type="ARBA" id="ARBA00023136"/>
    </source>
</evidence>
<dbReference type="InterPro" id="IPR036770">
    <property type="entry name" value="Ankyrin_rpt-contain_sf"/>
</dbReference>
<keyword evidence="4 14" id="KW-0633">Potassium transport</keyword>
<dbReference type="InterPro" id="IPR002110">
    <property type="entry name" value="Ankyrin_rpt"/>
</dbReference>
<dbReference type="PROSITE" id="PS50088">
    <property type="entry name" value="ANK_REPEAT"/>
    <property type="match status" value="3"/>
</dbReference>
<keyword evidence="11 14" id="KW-0472">Membrane</keyword>
<evidence type="ECO:0000256" key="10">
    <source>
        <dbReference type="ARBA" id="ARBA00023065"/>
    </source>
</evidence>
<dbReference type="SMART" id="SM00248">
    <property type="entry name" value="ANK"/>
    <property type="match status" value="4"/>
</dbReference>
<comment type="similarity">
    <text evidence="2 14">Belongs to the potassium channel family. Plant (TC 1.A.1.4) subfamily.</text>
</comment>
<evidence type="ECO:0000313" key="16">
    <source>
        <dbReference type="EMBL" id="WVZ85810.1"/>
    </source>
</evidence>
<keyword evidence="10 14" id="KW-0406">Ion transport</keyword>
<gene>
    <name evidence="16" type="ORF">U9M48_032679</name>
</gene>
<feature type="transmembrane region" description="Helical" evidence="14">
    <location>
        <begin position="282"/>
        <end position="307"/>
    </location>
</feature>
<name>A0AAQ3X614_PASNO</name>
<comment type="function">
    <text evidence="14">Potassium channel.</text>
</comment>
<feature type="transmembrane region" description="Helical" evidence="14">
    <location>
        <begin position="94"/>
        <end position="116"/>
    </location>
</feature>
<dbReference type="FunFam" id="2.60.120.10:FF:000074">
    <property type="entry name" value="Potassium channel KAT2"/>
    <property type="match status" value="1"/>
</dbReference>
<evidence type="ECO:0000256" key="3">
    <source>
        <dbReference type="ARBA" id="ARBA00022448"/>
    </source>
</evidence>
<keyword evidence="6 14" id="KW-0631">Potassium channel</keyword>
<feature type="transmembrane region" description="Helical" evidence="14">
    <location>
        <begin position="251"/>
        <end position="270"/>
    </location>
</feature>
<dbReference type="InterPro" id="IPR003938">
    <property type="entry name" value="K_chnl_volt-dep_EAG/ELK/ERG"/>
</dbReference>
<dbReference type="GO" id="GO:0005249">
    <property type="term" value="F:voltage-gated potassium channel activity"/>
    <property type="evidence" value="ECO:0007669"/>
    <property type="project" value="UniProtKB-UniRule"/>
</dbReference>
<dbReference type="InterPro" id="IPR000595">
    <property type="entry name" value="cNMP-bd_dom"/>
</dbReference>
<proteinExistence type="inferred from homology"/>
<keyword evidence="5 14" id="KW-0812">Transmembrane</keyword>
<evidence type="ECO:0000256" key="13">
    <source>
        <dbReference type="PROSITE-ProRule" id="PRU00023"/>
    </source>
</evidence>
<evidence type="ECO:0000256" key="8">
    <source>
        <dbReference type="ARBA" id="ARBA00022958"/>
    </source>
</evidence>
<feature type="transmembrane region" description="Helical" evidence="14">
    <location>
        <begin position="64"/>
        <end position="82"/>
    </location>
</feature>
<organism evidence="16 17">
    <name type="scientific">Paspalum notatum var. saurae</name>
    <dbReference type="NCBI Taxonomy" id="547442"/>
    <lineage>
        <taxon>Eukaryota</taxon>
        <taxon>Viridiplantae</taxon>
        <taxon>Streptophyta</taxon>
        <taxon>Embryophyta</taxon>
        <taxon>Tracheophyta</taxon>
        <taxon>Spermatophyta</taxon>
        <taxon>Magnoliopsida</taxon>
        <taxon>Liliopsida</taxon>
        <taxon>Poales</taxon>
        <taxon>Poaceae</taxon>
        <taxon>PACMAD clade</taxon>
        <taxon>Panicoideae</taxon>
        <taxon>Andropogonodae</taxon>
        <taxon>Paspaleae</taxon>
        <taxon>Paspalinae</taxon>
        <taxon>Paspalum</taxon>
    </lineage>
</organism>
<dbReference type="PANTHER" id="PTHR45743">
    <property type="entry name" value="POTASSIUM CHANNEL AKT1"/>
    <property type="match status" value="1"/>
</dbReference>
<keyword evidence="9 14" id="KW-1133">Transmembrane helix</keyword>
<dbReference type="Pfam" id="PF12796">
    <property type="entry name" value="Ank_2"/>
    <property type="match status" value="1"/>
</dbReference>
<dbReference type="Gene3D" id="1.25.40.20">
    <property type="entry name" value="Ankyrin repeat-containing domain"/>
    <property type="match status" value="2"/>
</dbReference>
<keyword evidence="3 14" id="KW-0813">Transport</keyword>
<dbReference type="Pfam" id="PF00520">
    <property type="entry name" value="Ion_trans"/>
    <property type="match status" value="1"/>
</dbReference>
<dbReference type="Gene3D" id="1.10.287.70">
    <property type="match status" value="1"/>
</dbReference>
<feature type="repeat" description="ANK" evidence="13">
    <location>
        <begin position="656"/>
        <end position="688"/>
    </location>
</feature>
<dbReference type="InterPro" id="IPR045319">
    <property type="entry name" value="KAT/AKT"/>
</dbReference>
<dbReference type="SUPFAM" id="SSF51206">
    <property type="entry name" value="cAMP-binding domain-like"/>
    <property type="match status" value="1"/>
</dbReference>
<dbReference type="PANTHER" id="PTHR45743:SF4">
    <property type="entry name" value="POTASSIUM CHANNEL KOR2"/>
    <property type="match status" value="1"/>
</dbReference>
<keyword evidence="7 14" id="KW-0851">Voltage-gated channel</keyword>
<evidence type="ECO:0000256" key="6">
    <source>
        <dbReference type="ARBA" id="ARBA00022826"/>
    </source>
</evidence>
<reference evidence="16 17" key="1">
    <citation type="submission" date="2024-02" db="EMBL/GenBank/DDBJ databases">
        <title>High-quality chromosome-scale genome assembly of Pensacola bahiagrass (Paspalum notatum Flugge var. saurae).</title>
        <authorList>
            <person name="Vega J.M."/>
            <person name="Podio M."/>
            <person name="Orjuela J."/>
            <person name="Siena L.A."/>
            <person name="Pessino S.C."/>
            <person name="Combes M.C."/>
            <person name="Mariac C."/>
            <person name="Albertini E."/>
            <person name="Pupilli F."/>
            <person name="Ortiz J.P.A."/>
            <person name="Leblanc O."/>
        </authorList>
    </citation>
    <scope>NUCLEOTIDE SEQUENCE [LARGE SCALE GENOMIC DNA]</scope>
    <source>
        <strain evidence="16">R1</strain>
        <tissue evidence="16">Leaf</tissue>
    </source>
</reference>
<dbReference type="Proteomes" id="UP001341281">
    <property type="component" value="Chromosome 07"/>
</dbReference>
<dbReference type="SUPFAM" id="SSF81324">
    <property type="entry name" value="Voltage-gated potassium channels"/>
    <property type="match status" value="1"/>
</dbReference>
<dbReference type="InterPro" id="IPR005821">
    <property type="entry name" value="Ion_trans_dom"/>
</dbReference>
<sequence length="692" mass="78606">MSAEYELNEIDAGTLRGSVGSRLSLFARELKSRRSSWHGSSALRLPHNCYGSFVIHPDGRWYRIWLNAVFLWSIYSTFFTPFEFGFFRGLPEHLLDLECVQLVFLADVAVHFFLAYRDTHTYRMVYDKRKIALRYIKGSFALDVLGCFPWDFIYKATGRTEMVRCLVWLRLYRARKITAFFKKKEKDIRISYLFTRIVKLITVELYFTHTAACVFYYLATTLPPAREGGTWIGSLTLGDTRYINFREIDLLTRYVTSLYLAIVTMATVGYGDVHAVNSREMAFTVVYISFSILLSAYLIGNMTALIVKGSKTERFRDKMADLIRYMNRNKLGADIRSQVKDHLLLQYESSYTKDRIIDDIPVAVRSKMSQTLYLDMVSKVRLFRGCSEDFLSQIVVKLHEEFFLPGEVILEQGTVVDQIYIVAHGCLEEVATGQGGSEEIISELLPYDIVGDVAVVCNVPQPYTVRVCELCSLLRIDKQSLTSILQIYFKDSRQILSNLLKGRTTESKGKQLESDITYLISRQEAELVLGVNNAAYHGDLFRLKGLISAGADPSKPDYDGRTALHVAALRGYEDIVRFLIQRGANVNSIDKFGNSPLLLALKSGHERITSLLVKHGAALNLEDAGGYMCSVVMDGKIDLLKRLLRFGVDPNCKNYEQRTPLHIAAAEGLHLVASMLIDFGADVLARDRYYKL</sequence>
<feature type="domain" description="Cyclic nucleotide-binding" evidence="15">
    <location>
        <begin position="382"/>
        <end position="502"/>
    </location>
</feature>
<evidence type="ECO:0000256" key="4">
    <source>
        <dbReference type="ARBA" id="ARBA00022538"/>
    </source>
</evidence>
<evidence type="ECO:0000256" key="5">
    <source>
        <dbReference type="ARBA" id="ARBA00022692"/>
    </source>
</evidence>
<evidence type="ECO:0000256" key="2">
    <source>
        <dbReference type="ARBA" id="ARBA00007929"/>
    </source>
</evidence>
<dbReference type="SMART" id="SM00100">
    <property type="entry name" value="cNMP"/>
    <property type="match status" value="1"/>
</dbReference>
<comment type="subunit">
    <text evidence="14">The potassium channel is composed of a homo- or heterotetrameric complex of pore-forming subunits.</text>
</comment>
<dbReference type="EMBL" id="CP144751">
    <property type="protein sequence ID" value="WVZ85810.1"/>
    <property type="molecule type" value="Genomic_DNA"/>
</dbReference>
<protein>
    <recommendedName>
        <fullName evidence="14">Potassium channel</fullName>
    </recommendedName>
</protein>
<feature type="repeat" description="ANK" evidence="13">
    <location>
        <begin position="559"/>
        <end position="591"/>
    </location>
</feature>
<dbReference type="CDD" id="cd00038">
    <property type="entry name" value="CAP_ED"/>
    <property type="match status" value="1"/>
</dbReference>
<comment type="subcellular location">
    <subcellularLocation>
        <location evidence="1 14">Membrane</location>
        <topology evidence="1 14">Multi-pass membrane protein</topology>
    </subcellularLocation>
</comment>
<dbReference type="PRINTS" id="PR01415">
    <property type="entry name" value="ANKYRIN"/>
</dbReference>
<dbReference type="PROSITE" id="PS50042">
    <property type="entry name" value="CNMP_BINDING_3"/>
    <property type="match status" value="1"/>
</dbReference>
<keyword evidence="8 14" id="KW-0630">Potassium</keyword>
<dbReference type="Pfam" id="PF13637">
    <property type="entry name" value="Ank_4"/>
    <property type="match status" value="1"/>
</dbReference>
<keyword evidence="13" id="KW-0040">ANK repeat</keyword>
<dbReference type="PROSITE" id="PS50297">
    <property type="entry name" value="ANK_REP_REGION"/>
    <property type="match status" value="3"/>
</dbReference>
<dbReference type="GO" id="GO:0034702">
    <property type="term" value="C:monoatomic ion channel complex"/>
    <property type="evidence" value="ECO:0007669"/>
    <property type="project" value="UniProtKB-KW"/>
</dbReference>
<dbReference type="Pfam" id="PF00027">
    <property type="entry name" value="cNMP_binding"/>
    <property type="match status" value="1"/>
</dbReference>
<keyword evidence="12 14" id="KW-0407">Ion channel</keyword>
<evidence type="ECO:0000259" key="15">
    <source>
        <dbReference type="PROSITE" id="PS50042"/>
    </source>
</evidence>
<keyword evidence="17" id="KW-1185">Reference proteome</keyword>
<evidence type="ECO:0000256" key="7">
    <source>
        <dbReference type="ARBA" id="ARBA00022882"/>
    </source>
</evidence>
<dbReference type="Gene3D" id="2.60.120.10">
    <property type="entry name" value="Jelly Rolls"/>
    <property type="match status" value="1"/>
</dbReference>
<evidence type="ECO:0000256" key="14">
    <source>
        <dbReference type="RuleBase" id="RU369015"/>
    </source>
</evidence>
<dbReference type="PRINTS" id="PR01463">
    <property type="entry name" value="EAGCHANLFMLY"/>
</dbReference>
<evidence type="ECO:0000313" key="17">
    <source>
        <dbReference type="Proteomes" id="UP001341281"/>
    </source>
</evidence>